<keyword evidence="1" id="KW-0677">Repeat</keyword>
<dbReference type="HOGENOM" id="CLU_295234_0_0_9"/>
<accession>U4TQA2</accession>
<feature type="region of interest" description="Disordered" evidence="2">
    <location>
        <begin position="819"/>
        <end position="846"/>
    </location>
</feature>
<dbReference type="eggNOG" id="ENOG5032C2M">
    <property type="taxonomic scope" value="Bacteria"/>
</dbReference>
<organism evidence="5 6">
    <name type="scientific">Schleiferilactobacillus shenzhenensis LY-73</name>
    <dbReference type="NCBI Taxonomy" id="1231336"/>
    <lineage>
        <taxon>Bacteria</taxon>
        <taxon>Bacillati</taxon>
        <taxon>Bacillota</taxon>
        <taxon>Bacilli</taxon>
        <taxon>Lactobacillales</taxon>
        <taxon>Lactobacillaceae</taxon>
        <taxon>Schleiferilactobacillus</taxon>
    </lineage>
</organism>
<reference evidence="6" key="1">
    <citation type="journal article" date="2013" name="Genome Announc.">
        <title>Whole-Genome Sequencing of Lactobacillus shenzhenensis Strain LY-73T.</title>
        <authorList>
            <person name="Lin Z."/>
            <person name="Liu Z."/>
            <person name="Yang R."/>
            <person name="Zou Y."/>
            <person name="Wan D."/>
            <person name="Chen J."/>
            <person name="Guo M."/>
            <person name="Zhao J."/>
            <person name="Fang C."/>
            <person name="Yang R."/>
            <person name="Liu F."/>
        </authorList>
    </citation>
    <scope>NUCLEOTIDE SEQUENCE [LARGE SCALE GENOMIC DNA]</scope>
    <source>
        <strain evidence="6">LY-73</strain>
    </source>
</reference>
<feature type="domain" description="MucBP" evidence="4">
    <location>
        <begin position="788"/>
        <end position="874"/>
    </location>
</feature>
<evidence type="ECO:0000256" key="3">
    <source>
        <dbReference type="SAM" id="SignalP"/>
    </source>
</evidence>
<keyword evidence="3" id="KW-0732">Signal</keyword>
<gene>
    <name evidence="5" type="ORF">L248_0048</name>
</gene>
<feature type="signal peptide" evidence="3">
    <location>
        <begin position="1"/>
        <end position="22"/>
    </location>
</feature>
<feature type="compositionally biased region" description="Low complexity" evidence="2">
    <location>
        <begin position="822"/>
        <end position="832"/>
    </location>
</feature>
<dbReference type="EMBL" id="KI271582">
    <property type="protein sequence ID" value="ERL66369.1"/>
    <property type="molecule type" value="Genomic_DNA"/>
</dbReference>
<evidence type="ECO:0000313" key="5">
    <source>
        <dbReference type="EMBL" id="ERL66369.1"/>
    </source>
</evidence>
<sequence>MFLVIIGVLLMVGHSSVTTVSASTDASASKANLASYPDWLEKAIVGTPYSQAAFASLPAAQQSQLLRTLHPELSPTLAYNTPTIGSVQQSQIPSNQTAKPALAAALALTQGAALPDPAKSYLDIQPTVNTSAGTGTASAFLAAAGSAVTTNTTVNIGNFSADDVAALTSSSFRVVSAESPLTTADITVTLDKSQTPAELTLTVSKAGIDALTADQTTYNGRKVRLTATNASGNQLAIVFNLWLPLVDRAYASMPLGNGLTAQYMYNSFFDPKWIQGTSVTRGQIDDAQDADIPNINVVDTTKSSEPYKYTRVTGLYGDWGMSMPNPGSFDTNKAGSWTSSSLIVGLAGVTNLITDDSRPVSYHYYPQNTFDEIKHMHMYPDSMTNPSKIYLKYDGYFNTPTYLSVLGFPADTHQVVLHVKGTLGPSTDGSQMAYSEVVTNPVMINDGESNRMSIKGLYFVRTYDTAIQTFIGPTTDDPDQQKIIDNIPIRFSAIATSGPRAGKNEGVYIRSQVAQPNYIVRYNFNVPDGPDGWLGTHYLTNGVLGNGNNGTLHFWQTTTDNGLAGYDYFDEHGKLQYGSFATFNKPTGLGQANTVNAVNGLAYGDEEGTPGGASKMDSGIGMKWSPIPEFKPGDSKTMAFNTLVNDSQPPVLRVNDDIQYVPKNAATIKIPGTVSDINSKHVDVYLSLTKPNFAGNQPPVAPATDYKIGSVDYGSTTPPHTTPLSFDGDLSGVVPANVLAGLSDGDTHTVYLYAIDTPQSPPDVDAKYAQTEPKVSIVEPVTFNKKRNITIKFQSTTGQKLHDDVAKSGNVRQSYNFNSGSADLTTTDATDLIGQPPATLRPDANGPLYLLSTPLPSEGQGTVPDADTTITYTYATQYVEFVPHDLYFGQQPVPASSGTYQAVRQTAGDPDPRQFVVNDYRTGTNTGIDLSATLSAFKDQAATGVGPDITNARIVFTNSSGAKSVSAGSGTPVTIASGLARNPATQAQIPVDFSQIDLTVASPTTGNILPHPYAATLTYTINYGL</sequence>
<evidence type="ECO:0000256" key="2">
    <source>
        <dbReference type="SAM" id="MobiDB-lite"/>
    </source>
</evidence>
<evidence type="ECO:0000259" key="4">
    <source>
        <dbReference type="Pfam" id="PF06458"/>
    </source>
</evidence>
<keyword evidence="6" id="KW-1185">Reference proteome</keyword>
<evidence type="ECO:0000256" key="1">
    <source>
        <dbReference type="ARBA" id="ARBA00022737"/>
    </source>
</evidence>
<dbReference type="AlphaFoldDB" id="U4TQA2"/>
<name>U4TQA2_9LACO</name>
<dbReference type="InterPro" id="IPR009459">
    <property type="entry name" value="MucBP_dom"/>
</dbReference>
<dbReference type="Pfam" id="PF06458">
    <property type="entry name" value="MucBP"/>
    <property type="match status" value="1"/>
</dbReference>
<feature type="chain" id="PRO_5004655977" description="MucBP domain-containing protein" evidence="3">
    <location>
        <begin position="23"/>
        <end position="1025"/>
    </location>
</feature>
<proteinExistence type="predicted"/>
<dbReference type="Proteomes" id="UP000030647">
    <property type="component" value="Unassembled WGS sequence"/>
</dbReference>
<protein>
    <recommendedName>
        <fullName evidence="4">MucBP domain-containing protein</fullName>
    </recommendedName>
</protein>
<dbReference type="Gene3D" id="3.10.20.320">
    <property type="entry name" value="Putative peptidoglycan bound protein (lpxtg motif)"/>
    <property type="match status" value="1"/>
</dbReference>
<evidence type="ECO:0000313" key="6">
    <source>
        <dbReference type="Proteomes" id="UP000030647"/>
    </source>
</evidence>